<accession>A0A8S5R4N7</accession>
<protein>
    <submittedName>
        <fullName evidence="1">NTF2-2 NTF2 fold immunity protein</fullName>
    </submittedName>
</protein>
<sequence length="41" mass="4903">MQDLEKLKKIIEKSGDGYYKIKVRNGKIIKIFHEKNLLLEK</sequence>
<name>A0A8S5R4N7_9CAUD</name>
<proteinExistence type="predicted"/>
<reference evidence="1" key="1">
    <citation type="journal article" date="2021" name="Proc. Natl. Acad. Sci. U.S.A.">
        <title>A Catalog of Tens of Thousands of Viruses from Human Metagenomes Reveals Hidden Associations with Chronic Diseases.</title>
        <authorList>
            <person name="Tisza M.J."/>
            <person name="Buck C.B."/>
        </authorList>
    </citation>
    <scope>NUCLEOTIDE SEQUENCE</scope>
    <source>
        <strain evidence="1">Ct8nN1</strain>
    </source>
</reference>
<dbReference type="EMBL" id="BK015804">
    <property type="protein sequence ID" value="DAE25932.1"/>
    <property type="molecule type" value="Genomic_DNA"/>
</dbReference>
<evidence type="ECO:0000313" key="1">
    <source>
        <dbReference type="EMBL" id="DAE25932.1"/>
    </source>
</evidence>
<organism evidence="1">
    <name type="scientific">Podoviridae sp. ct8nN1</name>
    <dbReference type="NCBI Taxonomy" id="2827296"/>
    <lineage>
        <taxon>Viruses</taxon>
        <taxon>Duplodnaviria</taxon>
        <taxon>Heunggongvirae</taxon>
        <taxon>Uroviricota</taxon>
        <taxon>Caudoviricetes</taxon>
    </lineage>
</organism>